<evidence type="ECO:0000313" key="2">
    <source>
        <dbReference type="EMBL" id="GAA4791385.1"/>
    </source>
</evidence>
<protein>
    <recommendedName>
        <fullName evidence="4">Histidine kinase</fullName>
    </recommendedName>
</protein>
<sequence length="123" mass="13039">MSQQPLPAAVKLTGSLVALEVLALLFFTVSGVMTADDVRGASVVGLFFLLVALSLGIGVVALWKHRPFSRALILVWQFFGVVIGVQTALSGAPLYGVPVVLLSGAIIILMFTQPLLHHTRQSS</sequence>
<dbReference type="EMBL" id="BAABKP010000001">
    <property type="protein sequence ID" value="GAA4791385.1"/>
    <property type="molecule type" value="Genomic_DNA"/>
</dbReference>
<evidence type="ECO:0000313" key="3">
    <source>
        <dbReference type="Proteomes" id="UP001500187"/>
    </source>
</evidence>
<name>A0ABP9B949_9MICC</name>
<comment type="caution">
    <text evidence="2">The sequence shown here is derived from an EMBL/GenBank/DDBJ whole genome shotgun (WGS) entry which is preliminary data.</text>
</comment>
<organism evidence="2 3">
    <name type="scientific">Rothia endophytica</name>
    <dbReference type="NCBI Taxonomy" id="1324766"/>
    <lineage>
        <taxon>Bacteria</taxon>
        <taxon>Bacillati</taxon>
        <taxon>Actinomycetota</taxon>
        <taxon>Actinomycetes</taxon>
        <taxon>Micrococcales</taxon>
        <taxon>Micrococcaceae</taxon>
        <taxon>Rothia</taxon>
    </lineage>
</organism>
<dbReference type="RefSeq" id="WP_251379059.1">
    <property type="nucleotide sequence ID" value="NZ_BAABKP010000001.1"/>
</dbReference>
<reference evidence="3" key="1">
    <citation type="journal article" date="2019" name="Int. J. Syst. Evol. Microbiol.">
        <title>The Global Catalogue of Microorganisms (GCM) 10K type strain sequencing project: providing services to taxonomists for standard genome sequencing and annotation.</title>
        <authorList>
            <consortium name="The Broad Institute Genomics Platform"/>
            <consortium name="The Broad Institute Genome Sequencing Center for Infectious Disease"/>
            <person name="Wu L."/>
            <person name="Ma J."/>
        </authorList>
    </citation>
    <scope>NUCLEOTIDE SEQUENCE [LARGE SCALE GENOMIC DNA]</scope>
    <source>
        <strain evidence="3">JCM 18541</strain>
    </source>
</reference>
<evidence type="ECO:0000256" key="1">
    <source>
        <dbReference type="SAM" id="Phobius"/>
    </source>
</evidence>
<evidence type="ECO:0008006" key="4">
    <source>
        <dbReference type="Google" id="ProtNLM"/>
    </source>
</evidence>
<keyword evidence="1" id="KW-1133">Transmembrane helix</keyword>
<proteinExistence type="predicted"/>
<dbReference type="Proteomes" id="UP001500187">
    <property type="component" value="Unassembled WGS sequence"/>
</dbReference>
<keyword evidence="1" id="KW-0472">Membrane</keyword>
<feature type="transmembrane region" description="Helical" evidence="1">
    <location>
        <begin position="41"/>
        <end position="63"/>
    </location>
</feature>
<gene>
    <name evidence="2" type="ORF">GCM10023352_06880</name>
</gene>
<feature type="transmembrane region" description="Helical" evidence="1">
    <location>
        <begin position="70"/>
        <end position="89"/>
    </location>
</feature>
<accession>A0ABP9B949</accession>
<feature type="transmembrane region" description="Helical" evidence="1">
    <location>
        <begin position="95"/>
        <end position="116"/>
    </location>
</feature>
<keyword evidence="1" id="KW-0812">Transmembrane</keyword>
<keyword evidence="3" id="KW-1185">Reference proteome</keyword>
<feature type="transmembrane region" description="Helical" evidence="1">
    <location>
        <begin position="12"/>
        <end position="35"/>
    </location>
</feature>